<sequence length="147" mass="16294">MTTNGKGIDWDGELQALMERSGIKPAEMVRTKWLTRARRKIFGARAFLVAAGITAPLMWLTLFSGAPAAAVVPLLVWLAGWIGYGIWISAGYPDWTTAGTLARDLALTGFHATSRFWFAHTRPARARWRAWRTAHDRDRTAPAKATA</sequence>
<dbReference type="KEGG" id="nhu:H0264_28910"/>
<reference evidence="2 3" key="1">
    <citation type="submission" date="2020-07" db="EMBL/GenBank/DDBJ databases">
        <authorList>
            <person name="Zhuang K."/>
            <person name="Ran Y."/>
        </authorList>
    </citation>
    <scope>NUCLEOTIDE SEQUENCE [LARGE SCALE GENOMIC DNA]</scope>
    <source>
        <strain evidence="2 3">WCH-YHL-001</strain>
    </source>
</reference>
<evidence type="ECO:0000256" key="1">
    <source>
        <dbReference type="SAM" id="Phobius"/>
    </source>
</evidence>
<dbReference type="RefSeq" id="WP_181580476.1">
    <property type="nucleotide sequence ID" value="NZ_CP059399.1"/>
</dbReference>
<dbReference type="Proteomes" id="UP000515512">
    <property type="component" value="Chromosome"/>
</dbReference>
<dbReference type="AlphaFoldDB" id="A0A7D6V955"/>
<keyword evidence="1" id="KW-1133">Transmembrane helix</keyword>
<accession>A0A7D6V955</accession>
<evidence type="ECO:0000313" key="3">
    <source>
        <dbReference type="Proteomes" id="UP000515512"/>
    </source>
</evidence>
<gene>
    <name evidence="2" type="ORF">H0264_28910</name>
</gene>
<keyword evidence="1" id="KW-0812">Transmembrane</keyword>
<protein>
    <submittedName>
        <fullName evidence="2">Uncharacterized protein</fullName>
    </submittedName>
</protein>
<keyword evidence="1" id="KW-0472">Membrane</keyword>
<feature type="transmembrane region" description="Helical" evidence="1">
    <location>
        <begin position="42"/>
        <end position="62"/>
    </location>
</feature>
<name>A0A7D6V955_9NOCA</name>
<dbReference type="EMBL" id="CP059399">
    <property type="protein sequence ID" value="QLY29271.1"/>
    <property type="molecule type" value="Genomic_DNA"/>
</dbReference>
<proteinExistence type="predicted"/>
<feature type="transmembrane region" description="Helical" evidence="1">
    <location>
        <begin position="68"/>
        <end position="87"/>
    </location>
</feature>
<evidence type="ECO:0000313" key="2">
    <source>
        <dbReference type="EMBL" id="QLY29271.1"/>
    </source>
</evidence>
<keyword evidence="3" id="KW-1185">Reference proteome</keyword>
<organism evidence="2 3">
    <name type="scientific">Nocardia huaxiensis</name>
    <dbReference type="NCBI Taxonomy" id="2755382"/>
    <lineage>
        <taxon>Bacteria</taxon>
        <taxon>Bacillati</taxon>
        <taxon>Actinomycetota</taxon>
        <taxon>Actinomycetes</taxon>
        <taxon>Mycobacteriales</taxon>
        <taxon>Nocardiaceae</taxon>
        <taxon>Nocardia</taxon>
    </lineage>
</organism>